<gene>
    <name evidence="1" type="ORF">T310_9318</name>
</gene>
<dbReference type="Proteomes" id="UP000053958">
    <property type="component" value="Unassembled WGS sequence"/>
</dbReference>
<proteinExistence type="predicted"/>
<reference evidence="1 2" key="1">
    <citation type="submission" date="2015-04" db="EMBL/GenBank/DDBJ databases">
        <authorList>
            <person name="Heijne W.H."/>
            <person name="Fedorova N.D."/>
            <person name="Nierman W.C."/>
            <person name="Vollebregt A.W."/>
            <person name="Zhao Z."/>
            <person name="Wu L."/>
            <person name="Kumar M."/>
            <person name="Stam H."/>
            <person name="van den Berg M.A."/>
            <person name="Pel H.J."/>
        </authorList>
    </citation>
    <scope>NUCLEOTIDE SEQUENCE [LARGE SCALE GENOMIC DNA]</scope>
    <source>
        <strain evidence="1 2">CBS 393.64</strain>
    </source>
</reference>
<evidence type="ECO:0000313" key="1">
    <source>
        <dbReference type="EMBL" id="KKA17060.1"/>
    </source>
</evidence>
<dbReference type="EMBL" id="LASV01000714">
    <property type="protein sequence ID" value="KKA17060.1"/>
    <property type="molecule type" value="Genomic_DNA"/>
</dbReference>
<dbReference type="AlphaFoldDB" id="A0A0F4YG20"/>
<comment type="caution">
    <text evidence="1">The sequence shown here is derived from an EMBL/GenBank/DDBJ whole genome shotgun (WGS) entry which is preliminary data.</text>
</comment>
<sequence>MCRSRHRTDCRPTTRSLPASGCILAPHRTVSWRSTAAAWGCWLLLRPERRKSCGRGCGLLGRVSRGRSCLGIWRELYSQRQTKQKESAGLVIGALTWKRLHQHRKLLPRHIQIRSPLHNSNDLGDDRIGITSDAATKPNDRDDAGGVALKVLDILLRRRQQVVRNDLALVVLKTAVAAHLLQADAHVRQLAVQPPPLAVVHGDQVRLAGAQLAEDDHPWARRVDARALVE</sequence>
<organism evidence="1 2">
    <name type="scientific">Rasamsonia emersonii (strain ATCC 16479 / CBS 393.64 / IMI 116815)</name>
    <dbReference type="NCBI Taxonomy" id="1408163"/>
    <lineage>
        <taxon>Eukaryota</taxon>
        <taxon>Fungi</taxon>
        <taxon>Dikarya</taxon>
        <taxon>Ascomycota</taxon>
        <taxon>Pezizomycotina</taxon>
        <taxon>Eurotiomycetes</taxon>
        <taxon>Eurotiomycetidae</taxon>
        <taxon>Eurotiales</taxon>
        <taxon>Trichocomaceae</taxon>
        <taxon>Rasamsonia</taxon>
    </lineage>
</organism>
<dbReference type="RefSeq" id="XP_013323672.1">
    <property type="nucleotide sequence ID" value="XM_013468218.1"/>
</dbReference>
<keyword evidence="2" id="KW-1185">Reference proteome</keyword>
<accession>A0A0F4YG20</accession>
<dbReference type="GeneID" id="25321257"/>
<protein>
    <submittedName>
        <fullName evidence="1">Uncharacterized protein</fullName>
    </submittedName>
</protein>
<evidence type="ECO:0000313" key="2">
    <source>
        <dbReference type="Proteomes" id="UP000053958"/>
    </source>
</evidence>
<name>A0A0F4YG20_RASE3</name>